<dbReference type="PANTHER" id="PTHR43433">
    <property type="entry name" value="HYDROLASE, ALPHA/BETA FOLD FAMILY PROTEIN"/>
    <property type="match status" value="1"/>
</dbReference>
<dbReference type="Gene3D" id="3.40.50.1820">
    <property type="entry name" value="alpha/beta hydrolase"/>
    <property type="match status" value="1"/>
</dbReference>
<evidence type="ECO:0000313" key="3">
    <source>
        <dbReference type="Proteomes" id="UP000824366"/>
    </source>
</evidence>
<dbReference type="Proteomes" id="UP000824366">
    <property type="component" value="Chromosome"/>
</dbReference>
<organism evidence="2 3">
    <name type="scientific">Rhodoferax lithotrophicus</name>
    <dbReference type="NCBI Taxonomy" id="2798804"/>
    <lineage>
        <taxon>Bacteria</taxon>
        <taxon>Pseudomonadati</taxon>
        <taxon>Pseudomonadota</taxon>
        <taxon>Betaproteobacteria</taxon>
        <taxon>Burkholderiales</taxon>
        <taxon>Comamonadaceae</taxon>
        <taxon>Rhodoferax</taxon>
    </lineage>
</organism>
<evidence type="ECO:0000259" key="1">
    <source>
        <dbReference type="Pfam" id="PF12697"/>
    </source>
</evidence>
<reference evidence="2 3" key="1">
    <citation type="journal article" date="2021" name="Microbiol. Spectr.">
        <title>A Single Bacterium Capable of Oxidation and Reduction of Iron at Circumneutral pH.</title>
        <authorList>
            <person name="Kato S."/>
            <person name="Ohkuma M."/>
        </authorList>
    </citation>
    <scope>NUCLEOTIDE SEQUENCE [LARGE SCALE GENOMIC DNA]</scope>
    <source>
        <strain evidence="2 3">MIZ03</strain>
    </source>
</reference>
<dbReference type="Pfam" id="PF12697">
    <property type="entry name" value="Abhydrolase_6"/>
    <property type="match status" value="1"/>
</dbReference>
<dbReference type="InterPro" id="IPR029058">
    <property type="entry name" value="AB_hydrolase_fold"/>
</dbReference>
<feature type="domain" description="AB hydrolase-1" evidence="1">
    <location>
        <begin position="70"/>
        <end position="308"/>
    </location>
</feature>
<keyword evidence="3" id="KW-1185">Reference proteome</keyword>
<proteinExistence type="predicted"/>
<evidence type="ECO:0000313" key="2">
    <source>
        <dbReference type="EMBL" id="BCO27845.1"/>
    </source>
</evidence>
<sequence length="325" mass="35696">MKIQRKQLFKGSAPTARNAIIDGQTTVKGHSLMQKLIASSRGVTLWTQSFGRPENPSVLLVMGAMNQGIFWPDEFCEGLVAAGFYVVRYDHRDTGKSSRIDFQTNPYDLHSLTDDAVDVIRSYGLGRPTVIGLSMGGYIAQLLATSYPDVLGGMVLISSTADHRPYMAATMGKSTAGFSLPGPEQSYLDCVMAASVNPPQTLSSILQSMSEGWRVTYGGPRPYPKVQVERALHLALQRAPDIAAAFHHGLAVAASPDRLQLITRIAVPTLVVHGRYDPLLPLAHGQYLASNIKNAQFEVLEMGHSFMWSWDSEILMRVLKFMRSK</sequence>
<dbReference type="InterPro" id="IPR000073">
    <property type="entry name" value="AB_hydrolase_1"/>
</dbReference>
<dbReference type="InterPro" id="IPR050471">
    <property type="entry name" value="AB_hydrolase"/>
</dbReference>
<dbReference type="PANTHER" id="PTHR43433:SF5">
    <property type="entry name" value="AB HYDROLASE-1 DOMAIN-CONTAINING PROTEIN"/>
    <property type="match status" value="1"/>
</dbReference>
<gene>
    <name evidence="2" type="ORF">MIZ03_2736</name>
</gene>
<protein>
    <submittedName>
        <fullName evidence="2">Aclacinomycin methylesterase RdmC</fullName>
    </submittedName>
</protein>
<name>A0ABM7MNI5_9BURK</name>
<dbReference type="EMBL" id="AP024238">
    <property type="protein sequence ID" value="BCO27845.1"/>
    <property type="molecule type" value="Genomic_DNA"/>
</dbReference>
<dbReference type="SUPFAM" id="SSF53474">
    <property type="entry name" value="alpha/beta-Hydrolases"/>
    <property type="match status" value="1"/>
</dbReference>
<accession>A0ABM7MNI5</accession>